<dbReference type="Gene3D" id="1.10.10.60">
    <property type="entry name" value="Homeodomain-like"/>
    <property type="match status" value="1"/>
</dbReference>
<proteinExistence type="predicted"/>
<protein>
    <submittedName>
        <fullName evidence="1">Uncharacterized protein</fullName>
    </submittedName>
</protein>
<dbReference type="AlphaFoldDB" id="A0A0F9R3Q3"/>
<accession>A0A0F9R3Q3</accession>
<gene>
    <name evidence="1" type="ORF">LCGC14_0642940</name>
</gene>
<dbReference type="EMBL" id="LAZR01001169">
    <property type="protein sequence ID" value="KKN49404.1"/>
    <property type="molecule type" value="Genomic_DNA"/>
</dbReference>
<dbReference type="SUPFAM" id="SSF88659">
    <property type="entry name" value="Sigma3 and sigma4 domains of RNA polymerase sigma factors"/>
    <property type="match status" value="1"/>
</dbReference>
<dbReference type="InterPro" id="IPR013324">
    <property type="entry name" value="RNA_pol_sigma_r3/r4-like"/>
</dbReference>
<evidence type="ECO:0000313" key="1">
    <source>
        <dbReference type="EMBL" id="KKN49404.1"/>
    </source>
</evidence>
<name>A0A0F9R3Q3_9ZZZZ</name>
<reference evidence="1" key="1">
    <citation type="journal article" date="2015" name="Nature">
        <title>Complex archaea that bridge the gap between prokaryotes and eukaryotes.</title>
        <authorList>
            <person name="Spang A."/>
            <person name="Saw J.H."/>
            <person name="Jorgensen S.L."/>
            <person name="Zaremba-Niedzwiedzka K."/>
            <person name="Martijn J."/>
            <person name="Lind A.E."/>
            <person name="van Eijk R."/>
            <person name="Schleper C."/>
            <person name="Guy L."/>
            <person name="Ettema T.J."/>
        </authorList>
    </citation>
    <scope>NUCLEOTIDE SEQUENCE</scope>
</reference>
<comment type="caution">
    <text evidence="1">The sequence shown here is derived from an EMBL/GenBank/DDBJ whole genome shotgun (WGS) entry which is preliminary data.</text>
</comment>
<organism evidence="1">
    <name type="scientific">marine sediment metagenome</name>
    <dbReference type="NCBI Taxonomy" id="412755"/>
    <lineage>
        <taxon>unclassified sequences</taxon>
        <taxon>metagenomes</taxon>
        <taxon>ecological metagenomes</taxon>
    </lineage>
</organism>
<sequence>MEDPAIDPCQSIETIFPERDNQIAYLYFFAGLNQTQIAKQYDLTKQAISLIINKVKNSGDSKNRLVSTWEKEYTILSRGKALQMVKQIEPANHPKSKLALDASILVDKARLIDGESTQNVLSYHEHHLSTNELDSRILELKALKDGKS</sequence>